<dbReference type="Proteomes" id="UP000092024">
    <property type="component" value="Unassembled WGS sequence"/>
</dbReference>
<evidence type="ECO:0000256" key="5">
    <source>
        <dbReference type="ARBA" id="ARBA00022840"/>
    </source>
</evidence>
<dbReference type="InterPro" id="IPR014016">
    <property type="entry name" value="UvrD-like_ATP-bd"/>
</dbReference>
<dbReference type="PANTHER" id="PTHR11070:SF2">
    <property type="entry name" value="ATP-DEPENDENT DNA HELICASE SRS2"/>
    <property type="match status" value="1"/>
</dbReference>
<evidence type="ECO:0000256" key="6">
    <source>
        <dbReference type="ARBA" id="ARBA00023125"/>
    </source>
</evidence>
<evidence type="ECO:0000256" key="1">
    <source>
        <dbReference type="ARBA" id="ARBA00009922"/>
    </source>
</evidence>
<dbReference type="SUPFAM" id="SSF52540">
    <property type="entry name" value="P-loop containing nucleoside triphosphate hydrolases"/>
    <property type="match status" value="1"/>
</dbReference>
<keyword evidence="6" id="KW-0238">DNA-binding</keyword>
<reference evidence="14 15" key="1">
    <citation type="submission" date="2016-05" db="EMBL/GenBank/DDBJ databases">
        <title>Paenibacillus oryzae. sp. nov., isolated from the rice root.</title>
        <authorList>
            <person name="Zhang J."/>
            <person name="Zhang X."/>
        </authorList>
    </citation>
    <scope>NUCLEOTIDE SEQUENCE [LARGE SCALE GENOMIC DNA]</scope>
    <source>
        <strain evidence="14 15">1DrF-4</strain>
    </source>
</reference>
<organism evidence="14 15">
    <name type="scientific">Paenibacillus oryzae</name>
    <dbReference type="NCBI Taxonomy" id="1844972"/>
    <lineage>
        <taxon>Bacteria</taxon>
        <taxon>Bacillati</taxon>
        <taxon>Bacillota</taxon>
        <taxon>Bacilli</taxon>
        <taxon>Bacillales</taxon>
        <taxon>Paenibacillaceae</taxon>
        <taxon>Paenibacillus</taxon>
    </lineage>
</organism>
<dbReference type="Gene3D" id="1.10.486.10">
    <property type="entry name" value="PCRA, domain 4"/>
    <property type="match status" value="1"/>
</dbReference>
<dbReference type="EMBL" id="LYPA01000022">
    <property type="protein sequence ID" value="OBR69055.1"/>
    <property type="molecule type" value="Genomic_DNA"/>
</dbReference>
<evidence type="ECO:0000259" key="13">
    <source>
        <dbReference type="PROSITE" id="PS51217"/>
    </source>
</evidence>
<evidence type="ECO:0000259" key="12">
    <source>
        <dbReference type="PROSITE" id="PS51198"/>
    </source>
</evidence>
<evidence type="ECO:0000256" key="11">
    <source>
        <dbReference type="PROSITE-ProRule" id="PRU00560"/>
    </source>
</evidence>
<dbReference type="Pfam" id="PF00580">
    <property type="entry name" value="UvrD-helicase"/>
    <property type="match status" value="1"/>
</dbReference>
<evidence type="ECO:0000256" key="7">
    <source>
        <dbReference type="ARBA" id="ARBA00023235"/>
    </source>
</evidence>
<comment type="catalytic activity">
    <reaction evidence="8">
        <text>Couples ATP hydrolysis with the unwinding of duplex DNA by translocating in the 3'-5' direction.</text>
        <dbReference type="EC" id="5.6.2.4"/>
    </reaction>
</comment>
<evidence type="ECO:0000313" key="15">
    <source>
        <dbReference type="Proteomes" id="UP000092024"/>
    </source>
</evidence>
<evidence type="ECO:0000256" key="8">
    <source>
        <dbReference type="ARBA" id="ARBA00034617"/>
    </source>
</evidence>
<gene>
    <name evidence="14" type="ORF">A7K91_11130</name>
</gene>
<protein>
    <recommendedName>
        <fullName evidence="9">DNA 3'-5' helicase</fullName>
        <ecNumber evidence="9">5.6.2.4</ecNumber>
    </recommendedName>
</protein>
<evidence type="ECO:0000256" key="9">
    <source>
        <dbReference type="ARBA" id="ARBA00034808"/>
    </source>
</evidence>
<dbReference type="Gene3D" id="1.10.10.160">
    <property type="match status" value="1"/>
</dbReference>
<dbReference type="RefSeq" id="WP_068678734.1">
    <property type="nucleotide sequence ID" value="NZ_LYPA01000022.1"/>
</dbReference>
<dbReference type="GO" id="GO:0003677">
    <property type="term" value="F:DNA binding"/>
    <property type="evidence" value="ECO:0007669"/>
    <property type="project" value="UniProtKB-KW"/>
</dbReference>
<keyword evidence="3 11" id="KW-0378">Hydrolase</keyword>
<keyword evidence="2 11" id="KW-0547">Nucleotide-binding</keyword>
<dbReference type="STRING" id="1844972.A7K91_11130"/>
<keyword evidence="5 11" id="KW-0067">ATP-binding</keyword>
<dbReference type="AlphaFoldDB" id="A0A1A5YUJ7"/>
<comment type="caution">
    <text evidence="14">The sequence shown here is derived from an EMBL/GenBank/DDBJ whole genome shotgun (WGS) entry which is preliminary data.</text>
</comment>
<dbReference type="Gene3D" id="3.40.50.300">
    <property type="entry name" value="P-loop containing nucleotide triphosphate hydrolases"/>
    <property type="match status" value="2"/>
</dbReference>
<name>A0A1A5YUJ7_9BACL</name>
<dbReference type="GO" id="GO:0000725">
    <property type="term" value="P:recombinational repair"/>
    <property type="evidence" value="ECO:0007669"/>
    <property type="project" value="TreeGrafter"/>
</dbReference>
<dbReference type="InterPro" id="IPR027417">
    <property type="entry name" value="P-loop_NTPase"/>
</dbReference>
<dbReference type="InterPro" id="IPR000212">
    <property type="entry name" value="DNA_helicase_UvrD/REP"/>
</dbReference>
<evidence type="ECO:0000256" key="4">
    <source>
        <dbReference type="ARBA" id="ARBA00022806"/>
    </source>
</evidence>
<keyword evidence="4 11" id="KW-0347">Helicase</keyword>
<feature type="domain" description="UvrD-like helicase ATP-binding" evidence="12">
    <location>
        <begin position="17"/>
        <end position="320"/>
    </location>
</feature>
<evidence type="ECO:0000256" key="10">
    <source>
        <dbReference type="ARBA" id="ARBA00048988"/>
    </source>
</evidence>
<dbReference type="EC" id="5.6.2.4" evidence="9"/>
<comment type="similarity">
    <text evidence="1">Belongs to the helicase family. UvrD subfamily.</text>
</comment>
<dbReference type="GO" id="GO:0043138">
    <property type="term" value="F:3'-5' DNA helicase activity"/>
    <property type="evidence" value="ECO:0007669"/>
    <property type="project" value="UniProtKB-EC"/>
</dbReference>
<dbReference type="GO" id="GO:0016887">
    <property type="term" value="F:ATP hydrolysis activity"/>
    <property type="evidence" value="ECO:0007669"/>
    <property type="project" value="RHEA"/>
</dbReference>
<accession>A0A1A5YUJ7</accession>
<dbReference type="GO" id="GO:0005524">
    <property type="term" value="F:ATP binding"/>
    <property type="evidence" value="ECO:0007669"/>
    <property type="project" value="UniProtKB-UniRule"/>
</dbReference>
<dbReference type="PROSITE" id="PS51217">
    <property type="entry name" value="UVRD_HELICASE_CTER"/>
    <property type="match status" value="1"/>
</dbReference>
<sequence length="786" mass="88604">MKALQTFLEHKKSELGVELNHVQQQAVEATDGPLLLLASPGSGKTTTLIMRIGYLIEGKGAAAERIKAVTFSRAAAQDMKERFRRFFPGLPMVDFSTIHSLAFEVAREHLRAEGKGYRIIEGGSEEGNQAQREGAAAGYGFDAYGNPAHKRTILRALFQETAREKLADDQLEELSTFISYIKNKMLPRDKWSTGNCRVPHAETIAQLYEDYKNRNARELLLDFDDMLTIANSALEHNGDMLRRYQRRYDYVLTDESQDTSLVQHSIIEMLARSHRNLCVVADDDQSIYSWRGAEPAYLLDFKEVYPEAVILFMEQNYRSSRSIVAPANAFIKRNLSRYPKEMFTENSDGDPIVFKQLASYRKQAKYLAQQLQKETKLSETAVLFRNQSSSIMLMNELDRAGIPFYMKDADNRFFSHWVVEDVLNFMRMSFTDKRPDLLERIHLKFKGYISKHQMAVVKEINNNESVFDNLIRFVALKDYQEKLLMECKDIFKEMKEMPPLHAIRVIRDRLGYEKALEGMCERLGFRKDYLIGILNSLEDIAEGLETLADFAARLQYLEQLLKMAKGRRGQNAVTLSTFHSSKGLEFDRVYMVDLIDGIIPGAEDSKRGPDGSQPLLEEAVRLFYVGMTRARHHLEMIAYSSKDGERTAPSPFMEAVRNIVQPERTALQFGTDSGGKRGLAGASTGTYAASPKGVKYGSAAARAAEAQDGGTAPANPDAIADRSGLFAGAAVRHRVFGRGIIEEVGDDSIHIRFGDKPVKSLSIAMCLDKGLLEPMENPESNESEQS</sequence>
<feature type="binding site" evidence="11">
    <location>
        <begin position="38"/>
        <end position="45"/>
    </location>
    <ligand>
        <name>ATP</name>
        <dbReference type="ChEBI" id="CHEBI:30616"/>
    </ligand>
</feature>
<keyword evidence="15" id="KW-1185">Reference proteome</keyword>
<dbReference type="OrthoDB" id="9810135at2"/>
<keyword evidence="7" id="KW-0413">Isomerase</keyword>
<dbReference type="InterPro" id="IPR013986">
    <property type="entry name" value="DExx_box_DNA_helicase_dom_sf"/>
</dbReference>
<evidence type="ECO:0000256" key="2">
    <source>
        <dbReference type="ARBA" id="ARBA00022741"/>
    </source>
</evidence>
<evidence type="ECO:0000313" key="14">
    <source>
        <dbReference type="EMBL" id="OBR69055.1"/>
    </source>
</evidence>
<dbReference type="CDD" id="cd17932">
    <property type="entry name" value="DEXQc_UvrD"/>
    <property type="match status" value="1"/>
</dbReference>
<feature type="domain" description="UvrD-like helicase C-terminal" evidence="13">
    <location>
        <begin position="321"/>
        <end position="583"/>
    </location>
</feature>
<dbReference type="PANTHER" id="PTHR11070">
    <property type="entry name" value="UVRD / RECB / PCRA DNA HELICASE FAMILY MEMBER"/>
    <property type="match status" value="1"/>
</dbReference>
<dbReference type="PROSITE" id="PS51198">
    <property type="entry name" value="UVRD_HELICASE_ATP_BIND"/>
    <property type="match status" value="1"/>
</dbReference>
<comment type="catalytic activity">
    <reaction evidence="10">
        <text>ATP + H2O = ADP + phosphate + H(+)</text>
        <dbReference type="Rhea" id="RHEA:13065"/>
        <dbReference type="ChEBI" id="CHEBI:15377"/>
        <dbReference type="ChEBI" id="CHEBI:15378"/>
        <dbReference type="ChEBI" id="CHEBI:30616"/>
        <dbReference type="ChEBI" id="CHEBI:43474"/>
        <dbReference type="ChEBI" id="CHEBI:456216"/>
        <dbReference type="EC" id="5.6.2.4"/>
    </reaction>
</comment>
<dbReference type="Pfam" id="PF13361">
    <property type="entry name" value="UvrD_C"/>
    <property type="match status" value="1"/>
</dbReference>
<proteinExistence type="inferred from homology"/>
<dbReference type="InterPro" id="IPR014017">
    <property type="entry name" value="DNA_helicase_UvrD-like_C"/>
</dbReference>
<evidence type="ECO:0000256" key="3">
    <source>
        <dbReference type="ARBA" id="ARBA00022801"/>
    </source>
</evidence>